<dbReference type="InterPro" id="IPR000477">
    <property type="entry name" value="RT_dom"/>
</dbReference>
<proteinExistence type="predicted"/>
<reference evidence="2" key="2">
    <citation type="submission" date="2014-07" db="EMBL/GenBank/DDBJ databases">
        <authorList>
            <person name="Hull J."/>
        </authorList>
    </citation>
    <scope>NUCLEOTIDE SEQUENCE</scope>
</reference>
<keyword evidence="2" id="KW-0548">Nucleotidyltransferase</keyword>
<dbReference type="EMBL" id="GBHO01009487">
    <property type="protein sequence ID" value="JAG34117.1"/>
    <property type="molecule type" value="Transcribed_RNA"/>
</dbReference>
<organism evidence="2">
    <name type="scientific">Lygus hesperus</name>
    <name type="common">Western plant bug</name>
    <dbReference type="NCBI Taxonomy" id="30085"/>
    <lineage>
        <taxon>Eukaryota</taxon>
        <taxon>Metazoa</taxon>
        <taxon>Ecdysozoa</taxon>
        <taxon>Arthropoda</taxon>
        <taxon>Hexapoda</taxon>
        <taxon>Insecta</taxon>
        <taxon>Pterygota</taxon>
        <taxon>Neoptera</taxon>
        <taxon>Paraneoptera</taxon>
        <taxon>Hemiptera</taxon>
        <taxon>Heteroptera</taxon>
        <taxon>Panheteroptera</taxon>
        <taxon>Cimicomorpha</taxon>
        <taxon>Miridae</taxon>
        <taxon>Mirini</taxon>
        <taxon>Lygus</taxon>
    </lineage>
</organism>
<protein>
    <submittedName>
        <fullName evidence="2">RNA-directed DNA polymerase from mobile element jockey</fullName>
    </submittedName>
</protein>
<evidence type="ECO:0000313" key="2">
    <source>
        <dbReference type="EMBL" id="JAG34117.1"/>
    </source>
</evidence>
<dbReference type="InterPro" id="IPR043502">
    <property type="entry name" value="DNA/RNA_pol_sf"/>
</dbReference>
<accession>A0A0A9YM59</accession>
<dbReference type="SUPFAM" id="SSF56672">
    <property type="entry name" value="DNA/RNA polymerases"/>
    <property type="match status" value="1"/>
</dbReference>
<gene>
    <name evidence="2" type="primary">pol_359</name>
    <name evidence="2" type="ORF">CM83_105628</name>
</gene>
<dbReference type="AlphaFoldDB" id="A0A0A9YM59"/>
<dbReference type="Pfam" id="PF00078">
    <property type="entry name" value="RVT_1"/>
    <property type="match status" value="1"/>
</dbReference>
<evidence type="ECO:0000259" key="1">
    <source>
        <dbReference type="Pfam" id="PF00078"/>
    </source>
</evidence>
<feature type="non-terminal residue" evidence="2">
    <location>
        <position position="179"/>
    </location>
</feature>
<keyword evidence="2" id="KW-0695">RNA-directed DNA polymerase</keyword>
<feature type="non-terminal residue" evidence="2">
    <location>
        <position position="1"/>
    </location>
</feature>
<feature type="domain" description="Reverse transcriptase" evidence="1">
    <location>
        <begin position="9"/>
        <end position="166"/>
    </location>
</feature>
<sequence length="179" mass="20177">LICPLKKKWNESGTENVRGISFINAGLKLLTGLVLERLVGWVEKRGILSDCQAGFRRNHSTVDNIYALRGLAELALSRKRGKLFCFFVDFSCCFDRIDALFTKLYRMGIPGRLVRFIEGLYENIEFAVQADGKLSEWFTSGVGLRQGCQLTPYLFNLFISDLWDSLGGGVLVDQIKIKA</sequence>
<dbReference type="PANTHER" id="PTHR19446">
    <property type="entry name" value="REVERSE TRANSCRIPTASES"/>
    <property type="match status" value="1"/>
</dbReference>
<keyword evidence="2" id="KW-0808">Transferase</keyword>
<reference evidence="2" key="1">
    <citation type="journal article" date="2014" name="PLoS ONE">
        <title>Transcriptome-Based Identification of ABC Transporters in the Western Tarnished Plant Bug Lygus hesperus.</title>
        <authorList>
            <person name="Hull J.J."/>
            <person name="Chaney K."/>
            <person name="Geib S.M."/>
            <person name="Fabrick J.A."/>
            <person name="Brent C.S."/>
            <person name="Walsh D."/>
            <person name="Lavine L.C."/>
        </authorList>
    </citation>
    <scope>NUCLEOTIDE SEQUENCE</scope>
</reference>
<dbReference type="GO" id="GO:0003964">
    <property type="term" value="F:RNA-directed DNA polymerase activity"/>
    <property type="evidence" value="ECO:0007669"/>
    <property type="project" value="UniProtKB-KW"/>
</dbReference>
<name>A0A0A9YM59_LYGHE</name>